<evidence type="ECO:0000259" key="2">
    <source>
        <dbReference type="SMART" id="SM00382"/>
    </source>
</evidence>
<feature type="compositionally biased region" description="Low complexity" evidence="1">
    <location>
        <begin position="182"/>
        <end position="195"/>
    </location>
</feature>
<dbReference type="SUPFAM" id="SSF52540">
    <property type="entry name" value="P-loop containing nucleoside triphosphate hydrolases"/>
    <property type="match status" value="1"/>
</dbReference>
<feature type="domain" description="AAA+ ATPase" evidence="2">
    <location>
        <begin position="791"/>
        <end position="916"/>
    </location>
</feature>
<feature type="compositionally biased region" description="Low complexity" evidence="1">
    <location>
        <begin position="17"/>
        <end position="38"/>
    </location>
</feature>
<dbReference type="InterPro" id="IPR003959">
    <property type="entry name" value="ATPase_AAA_core"/>
</dbReference>
<comment type="caution">
    <text evidence="3">The sequence shown here is derived from an EMBL/GenBank/DDBJ whole genome shotgun (WGS) entry which is preliminary data.</text>
</comment>
<accession>A0A317SHX2</accession>
<feature type="compositionally biased region" description="Low complexity" evidence="1">
    <location>
        <begin position="160"/>
        <end position="174"/>
    </location>
</feature>
<keyword evidence="4" id="KW-1185">Reference proteome</keyword>
<dbReference type="STRING" id="42249.A0A317SHX2"/>
<dbReference type="GO" id="GO:0005524">
    <property type="term" value="F:ATP binding"/>
    <property type="evidence" value="ECO:0007669"/>
    <property type="project" value="InterPro"/>
</dbReference>
<dbReference type="InterPro" id="IPR054289">
    <property type="entry name" value="DUF7025"/>
</dbReference>
<feature type="region of interest" description="Disordered" evidence="1">
    <location>
        <begin position="377"/>
        <end position="401"/>
    </location>
</feature>
<dbReference type="SMART" id="SM00382">
    <property type="entry name" value="AAA"/>
    <property type="match status" value="1"/>
</dbReference>
<sequence>MTSKPTSPTEEVSVNETAPSETPVASTASTTTPISTSTDGNATPSASHDSAPGTAAASQSTSAVAAPENTAAKAKKAMCKHKKLRAEERAKKEQEEKEKAEREKDEREKKEKEEKEKEEKGREEKEKEDKDKKGRGKDKRKEKKKSKSKKSKKKAKKSGSESSDSSSSSDSFSASDDDDSDSSSSSSSSSGSSSDSELENERLAAVIRLILARKSSKRRRCEKLKAKKKAKARKEKKRAKKAEREAADAMMGEGGENPLEPGGEEGDGRERASILEYKRVDELWDKNIHDYTITDTVAHTKTDKYSSFIFTVRRVFDYENKYVETMVDFKSILLKEALTEIMGDIRGVSLVEDIPEVDPNMLFNFLPEMEAWVAKKAESKELKEPPKEPPEQKKIEPGKPEDIPLTPEEISQQIDHVKLLIEYLNTDYAGVKATLYPLLANSMITYDLLWALLKPNTMMYTTCAGSNEPRAFKLEYAQKESSFMRGKWWGVEGKYLEYAGKDSRSSGANREVGGFGWGTIMVDIDAFKGPRKISSLSCFPLEYRKDKDTMRETLVERGRKFVSLRGMQYKMHNGLAFMKKRRQYAKVHVKGRIMIDPATFRRINPNYLISSVKSRNNDEEDDNQVNFFDAEGQNCSSPSSEAGDCTDCCCGGEGEEEGEEEENEVPVEIEKHKVVTDGKGSFYVVTEQEANDKSMRVEALGEDGDEEAEPVFTDDELLTASPVVLGWSFNEKLWLEFTVSGVEEIHWNEKAFDSLVLAEEQKEIVKALVESHSGHNIASATIDDVIQGKGRGLVSVLHGPPGVGKTLTAEGIAELLKKPLYCVSSGELGTNPAVLEHELNKILDIAHSWGAVLLLDEADVFLERRTMADMHRNALVSIFLRLLEYFQGILFLTTNRVETFDDAFQSRIHVALRYNELTFKAKVKIWKMFLEMVRVKYGEDAPEVLSQEEIESLAKKHLNGRQIKNAVRTSQALANNKKERLQMKHIRTVLNVAEGFENDLKGTGQLDSMHAYA</sequence>
<dbReference type="InterPro" id="IPR027417">
    <property type="entry name" value="P-loop_NTPase"/>
</dbReference>
<feature type="compositionally biased region" description="Polar residues" evidence="1">
    <location>
        <begin position="1"/>
        <end position="16"/>
    </location>
</feature>
<dbReference type="Pfam" id="PF00004">
    <property type="entry name" value="AAA"/>
    <property type="match status" value="1"/>
</dbReference>
<dbReference type="OrthoDB" id="10042665at2759"/>
<dbReference type="AlphaFoldDB" id="A0A317SHX2"/>
<dbReference type="PANTHER" id="PTHR46411:SF1">
    <property type="entry name" value="FAMILY ATPASE, PUTATIVE (AFU_ORTHOLOGUE AFUA_7G05752)-RELATED"/>
    <property type="match status" value="1"/>
</dbReference>
<dbReference type="CDD" id="cd19481">
    <property type="entry name" value="RecA-like_protease"/>
    <property type="match status" value="1"/>
</dbReference>
<reference evidence="3 4" key="1">
    <citation type="submission" date="2018-03" db="EMBL/GenBank/DDBJ databases">
        <title>Genomes of Pezizomycetes fungi and the evolution of truffles.</title>
        <authorList>
            <person name="Murat C."/>
            <person name="Payen T."/>
            <person name="Noel B."/>
            <person name="Kuo A."/>
            <person name="Martin F.M."/>
        </authorList>
    </citation>
    <scope>NUCLEOTIDE SEQUENCE [LARGE SCALE GENOMIC DNA]</scope>
    <source>
        <strain evidence="3">091103-1</strain>
    </source>
</reference>
<evidence type="ECO:0000313" key="3">
    <source>
        <dbReference type="EMBL" id="PWW73982.1"/>
    </source>
</evidence>
<feature type="compositionally biased region" description="Basic residues" evidence="1">
    <location>
        <begin position="217"/>
        <end position="241"/>
    </location>
</feature>
<feature type="compositionally biased region" description="Low complexity" evidence="1">
    <location>
        <begin position="50"/>
        <end position="67"/>
    </location>
</feature>
<dbReference type="Proteomes" id="UP000246991">
    <property type="component" value="Unassembled WGS sequence"/>
</dbReference>
<dbReference type="PANTHER" id="PTHR46411">
    <property type="entry name" value="FAMILY ATPASE, PUTATIVE-RELATED"/>
    <property type="match status" value="1"/>
</dbReference>
<proteinExistence type="predicted"/>
<name>A0A317SHX2_9PEZI</name>
<feature type="compositionally biased region" description="Basic residues" evidence="1">
    <location>
        <begin position="73"/>
        <end position="84"/>
    </location>
</feature>
<dbReference type="GO" id="GO:0016887">
    <property type="term" value="F:ATP hydrolysis activity"/>
    <property type="evidence" value="ECO:0007669"/>
    <property type="project" value="InterPro"/>
</dbReference>
<dbReference type="InterPro" id="IPR003593">
    <property type="entry name" value="AAA+_ATPase"/>
</dbReference>
<organism evidence="3 4">
    <name type="scientific">Tuber magnatum</name>
    <name type="common">white Piedmont truffle</name>
    <dbReference type="NCBI Taxonomy" id="42249"/>
    <lineage>
        <taxon>Eukaryota</taxon>
        <taxon>Fungi</taxon>
        <taxon>Dikarya</taxon>
        <taxon>Ascomycota</taxon>
        <taxon>Pezizomycotina</taxon>
        <taxon>Pezizomycetes</taxon>
        <taxon>Pezizales</taxon>
        <taxon>Tuberaceae</taxon>
        <taxon>Tuber</taxon>
    </lineage>
</organism>
<protein>
    <recommendedName>
        <fullName evidence="2">AAA+ ATPase domain-containing protein</fullName>
    </recommendedName>
</protein>
<gene>
    <name evidence="3" type="ORF">C7212DRAFT_299339</name>
</gene>
<feature type="region of interest" description="Disordered" evidence="1">
    <location>
        <begin position="1"/>
        <end position="200"/>
    </location>
</feature>
<evidence type="ECO:0000256" key="1">
    <source>
        <dbReference type="SAM" id="MobiDB-lite"/>
    </source>
</evidence>
<feature type="region of interest" description="Disordered" evidence="1">
    <location>
        <begin position="217"/>
        <end position="269"/>
    </location>
</feature>
<dbReference type="EMBL" id="PYWC01000070">
    <property type="protein sequence ID" value="PWW73982.1"/>
    <property type="molecule type" value="Genomic_DNA"/>
</dbReference>
<dbReference type="Pfam" id="PF22942">
    <property type="entry name" value="DUF7025"/>
    <property type="match status" value="1"/>
</dbReference>
<dbReference type="Gene3D" id="3.40.50.300">
    <property type="entry name" value="P-loop containing nucleotide triphosphate hydrolases"/>
    <property type="match status" value="1"/>
</dbReference>
<feature type="compositionally biased region" description="Basic residues" evidence="1">
    <location>
        <begin position="133"/>
        <end position="157"/>
    </location>
</feature>
<feature type="compositionally biased region" description="Polar residues" evidence="1">
    <location>
        <begin position="39"/>
        <end position="48"/>
    </location>
</feature>
<feature type="compositionally biased region" description="Basic and acidic residues" evidence="1">
    <location>
        <begin position="85"/>
        <end position="132"/>
    </location>
</feature>
<evidence type="ECO:0000313" key="4">
    <source>
        <dbReference type="Proteomes" id="UP000246991"/>
    </source>
</evidence>